<organism evidence="1 2">
    <name type="scientific">Niallia circulans</name>
    <name type="common">Bacillus circulans</name>
    <dbReference type="NCBI Taxonomy" id="1397"/>
    <lineage>
        <taxon>Bacteria</taxon>
        <taxon>Bacillati</taxon>
        <taxon>Bacillota</taxon>
        <taxon>Bacilli</taxon>
        <taxon>Bacillales</taxon>
        <taxon>Bacillaceae</taxon>
        <taxon>Niallia</taxon>
    </lineage>
</organism>
<proteinExistence type="predicted"/>
<dbReference type="OrthoDB" id="9869202at2"/>
<evidence type="ECO:0000313" key="2">
    <source>
        <dbReference type="Proteomes" id="UP000036045"/>
    </source>
</evidence>
<comment type="caution">
    <text evidence="1">The sequence shown here is derived from an EMBL/GenBank/DDBJ whole genome shotgun (WGS) entry which is preliminary data.</text>
</comment>
<name>A0A0J1I6X4_NIACI</name>
<dbReference type="AlphaFoldDB" id="A0A0J1I6X4"/>
<dbReference type="EMBL" id="LDPH01000036">
    <property type="protein sequence ID" value="KLV21672.1"/>
    <property type="molecule type" value="Genomic_DNA"/>
</dbReference>
<dbReference type="Proteomes" id="UP000036045">
    <property type="component" value="Unassembled WGS sequence"/>
</dbReference>
<reference evidence="1 2" key="1">
    <citation type="submission" date="2015-05" db="EMBL/GenBank/DDBJ databases">
        <title>Whole genome sequence and identification of bacterial endophytes from Costus igneus.</title>
        <authorList>
            <person name="Lee Y.P."/>
            <person name="Gan H.M."/>
            <person name="Eng W."/>
            <person name="Wheatley M.S."/>
            <person name="Caraballo A."/>
            <person name="Polter S."/>
            <person name="Savka M.A."/>
            <person name="Hudson A.O."/>
        </authorList>
    </citation>
    <scope>NUCLEOTIDE SEQUENCE [LARGE SCALE GENOMIC DNA]</scope>
    <source>
        <strain evidence="1 2">RIT379</strain>
    </source>
</reference>
<gene>
    <name evidence="1" type="ORF">ABW02_22725</name>
</gene>
<accession>A0A0J1I6X4</accession>
<dbReference type="PATRIC" id="fig|1397.4.peg.3662"/>
<keyword evidence="2" id="KW-1185">Reference proteome</keyword>
<evidence type="ECO:0000313" key="1">
    <source>
        <dbReference type="EMBL" id="KLV21672.1"/>
    </source>
</evidence>
<sequence length="73" mass="8521">MTYSFLEEETIYNAMETNSSVSFYVFDHPALGEAIIIGKTIFIDYNNKHFRLVKDTTEEILYLPFSMISKITK</sequence>
<protein>
    <submittedName>
        <fullName evidence="1">Uncharacterized protein</fullName>
    </submittedName>
</protein>
<dbReference type="RefSeq" id="WP_047944556.1">
    <property type="nucleotide sequence ID" value="NZ_JARTLH010000015.1"/>
</dbReference>